<protein>
    <submittedName>
        <fullName evidence="1">Uncharacterized protein</fullName>
    </submittedName>
</protein>
<accession>A0A6J7WSN7</accession>
<evidence type="ECO:0000313" key="1">
    <source>
        <dbReference type="EMBL" id="CAB5220991.1"/>
    </source>
</evidence>
<dbReference type="EMBL" id="LR798293">
    <property type="protein sequence ID" value="CAB5220991.1"/>
    <property type="molecule type" value="Genomic_DNA"/>
</dbReference>
<reference evidence="1" key="1">
    <citation type="submission" date="2020-05" db="EMBL/GenBank/DDBJ databases">
        <authorList>
            <person name="Chiriac C."/>
            <person name="Salcher M."/>
            <person name="Ghai R."/>
            <person name="Kavagutti S V."/>
        </authorList>
    </citation>
    <scope>NUCLEOTIDE SEQUENCE</scope>
</reference>
<organism evidence="1">
    <name type="scientific">uncultured Caudovirales phage</name>
    <dbReference type="NCBI Taxonomy" id="2100421"/>
    <lineage>
        <taxon>Viruses</taxon>
        <taxon>Duplodnaviria</taxon>
        <taxon>Heunggongvirae</taxon>
        <taxon>Uroviricota</taxon>
        <taxon>Caudoviricetes</taxon>
        <taxon>Peduoviridae</taxon>
        <taxon>Maltschvirus</taxon>
        <taxon>Maltschvirus maltsch</taxon>
    </lineage>
</organism>
<proteinExistence type="predicted"/>
<sequence>MEKPLAFEDWKGNKAASFNDELLKSMDRLHSIDYKKEFEEMLKVEYQNYVDDFNGNWLLK</sequence>
<name>A0A6J7WSN7_9CAUD</name>
<gene>
    <name evidence="1" type="ORF">UFOVP240_65</name>
</gene>